<evidence type="ECO:0000256" key="4">
    <source>
        <dbReference type="ARBA" id="ARBA00023136"/>
    </source>
</evidence>
<dbReference type="Pfam" id="PF00928">
    <property type="entry name" value="Adap_comp_sub"/>
    <property type="match status" value="1"/>
</dbReference>
<dbReference type="GO" id="GO:0006886">
    <property type="term" value="P:intracellular protein transport"/>
    <property type="evidence" value="ECO:0007669"/>
    <property type="project" value="UniProtKB-UniRule"/>
</dbReference>
<evidence type="ECO:0000259" key="6">
    <source>
        <dbReference type="PROSITE" id="PS51072"/>
    </source>
</evidence>
<dbReference type="STRING" id="1314790.A0A1Y1YD38"/>
<dbReference type="Proteomes" id="UP000193498">
    <property type="component" value="Unassembled WGS sequence"/>
</dbReference>
<evidence type="ECO:0000256" key="5">
    <source>
        <dbReference type="PIRNR" id="PIRNR005992"/>
    </source>
</evidence>
<dbReference type="PIRSF" id="PIRSF005992">
    <property type="entry name" value="Clathrin_mu"/>
    <property type="match status" value="1"/>
</dbReference>
<sequence length="354" mass="40090">MLNGIISGVNELGGGFGETLIRRNLGLVYEILDEVVVAGVPVSTDVEFLREVIYNEPDAEWKSSIERKPLKQRTESIITHEQKLISRSEVFVDLLETVTGTFNPSGEALRSEIEGSLIMKSFLKGDPELQVQLSGNFSILNEEGHKTSYETVILDQLNFHERVDTTDFSNHRTLKIEPKDGEITLMKYRIEDNTRLPFRIFTCFDDFPEDDRATEVVVRIRADFPGHVTAQACSLSFSLPKYTLSASNTITPDTAADEKASFDFDSKTINWTIPKFVGCTEKTLHTKVLLEHAIDRSNEFEEMGQVDVRFQIANWTSSGIGIAKLKVFDRTCTHNAPKKWVRHLTASENYSQRF</sequence>
<evidence type="ECO:0000256" key="3">
    <source>
        <dbReference type="ARBA" id="ARBA00022927"/>
    </source>
</evidence>
<keyword evidence="2 5" id="KW-0813">Transport</keyword>
<accession>A0A1Y1YD38</accession>
<evidence type="ECO:0000256" key="2">
    <source>
        <dbReference type="ARBA" id="ARBA00022448"/>
    </source>
</evidence>
<keyword evidence="3 5" id="KW-0653">Protein transport</keyword>
<dbReference type="GO" id="GO:0016192">
    <property type="term" value="P:vesicle-mediated transport"/>
    <property type="evidence" value="ECO:0007669"/>
    <property type="project" value="InterPro"/>
</dbReference>
<dbReference type="GO" id="GO:0012505">
    <property type="term" value="C:endomembrane system"/>
    <property type="evidence" value="ECO:0007669"/>
    <property type="project" value="UniProtKB-SubCell"/>
</dbReference>
<dbReference type="SUPFAM" id="SSF64356">
    <property type="entry name" value="SNARE-like"/>
    <property type="match status" value="1"/>
</dbReference>
<dbReference type="Gene3D" id="3.30.450.60">
    <property type="match status" value="1"/>
</dbReference>
<dbReference type="PROSITE" id="PS51072">
    <property type="entry name" value="MHD"/>
    <property type="match status" value="1"/>
</dbReference>
<evidence type="ECO:0000256" key="1">
    <source>
        <dbReference type="ARBA" id="ARBA00004308"/>
    </source>
</evidence>
<proteinExistence type="inferred from homology"/>
<organism evidence="7 8">
    <name type="scientific">Basidiobolus meristosporus CBS 931.73</name>
    <dbReference type="NCBI Taxonomy" id="1314790"/>
    <lineage>
        <taxon>Eukaryota</taxon>
        <taxon>Fungi</taxon>
        <taxon>Fungi incertae sedis</taxon>
        <taxon>Zoopagomycota</taxon>
        <taxon>Entomophthoromycotina</taxon>
        <taxon>Basidiobolomycetes</taxon>
        <taxon>Basidiobolales</taxon>
        <taxon>Basidiobolaceae</taxon>
        <taxon>Basidiobolus</taxon>
    </lineage>
</organism>
<feature type="domain" description="MHD" evidence="6">
    <location>
        <begin position="87"/>
        <end position="353"/>
    </location>
</feature>
<dbReference type="InParanoid" id="A0A1Y1YD38"/>
<comment type="subcellular location">
    <subcellularLocation>
        <location evidence="1">Endomembrane system</location>
    </subcellularLocation>
</comment>
<protein>
    <submittedName>
        <fullName evidence="7">Clathrin adaptor, mu subunit</fullName>
    </submittedName>
</protein>
<dbReference type="PANTHER" id="PTHR10529">
    <property type="entry name" value="AP COMPLEX SUBUNIT MU"/>
    <property type="match status" value="1"/>
</dbReference>
<dbReference type="AlphaFoldDB" id="A0A1Y1YD38"/>
<reference evidence="7 8" key="1">
    <citation type="submission" date="2016-07" db="EMBL/GenBank/DDBJ databases">
        <title>Pervasive Adenine N6-methylation of Active Genes in Fungi.</title>
        <authorList>
            <consortium name="DOE Joint Genome Institute"/>
            <person name="Mondo S.J."/>
            <person name="Dannebaum R.O."/>
            <person name="Kuo R.C."/>
            <person name="Labutti K."/>
            <person name="Haridas S."/>
            <person name="Kuo A."/>
            <person name="Salamov A."/>
            <person name="Ahrendt S.R."/>
            <person name="Lipzen A."/>
            <person name="Sullivan W."/>
            <person name="Andreopoulos W.B."/>
            <person name="Clum A."/>
            <person name="Lindquist E."/>
            <person name="Daum C."/>
            <person name="Ramamoorthy G.K."/>
            <person name="Gryganskyi A."/>
            <person name="Culley D."/>
            <person name="Magnuson J.K."/>
            <person name="James T.Y."/>
            <person name="O'Malley M.A."/>
            <person name="Stajich J.E."/>
            <person name="Spatafora J.W."/>
            <person name="Visel A."/>
            <person name="Grigoriev I.V."/>
        </authorList>
    </citation>
    <scope>NUCLEOTIDE SEQUENCE [LARGE SCALE GENOMIC DNA]</scope>
    <source>
        <strain evidence="7 8">CBS 931.73</strain>
    </source>
</reference>
<dbReference type="Gene3D" id="2.60.40.1170">
    <property type="entry name" value="Mu homology domain, subdomain B"/>
    <property type="match status" value="2"/>
</dbReference>
<evidence type="ECO:0000313" key="8">
    <source>
        <dbReference type="Proteomes" id="UP000193498"/>
    </source>
</evidence>
<comment type="similarity">
    <text evidence="5">Belongs to the adaptor complexes medium subunit family.</text>
</comment>
<dbReference type="InterPro" id="IPR036168">
    <property type="entry name" value="AP2_Mu_C_sf"/>
</dbReference>
<dbReference type="SUPFAM" id="SSF49447">
    <property type="entry name" value="Second domain of Mu2 adaptin subunit (ap50) of ap2 adaptor"/>
    <property type="match status" value="1"/>
</dbReference>
<dbReference type="OrthoDB" id="10259133at2759"/>
<dbReference type="InterPro" id="IPR001392">
    <property type="entry name" value="Clathrin_mu"/>
</dbReference>
<name>A0A1Y1YD38_9FUNG</name>
<dbReference type="InterPro" id="IPR011012">
    <property type="entry name" value="Longin-like_dom_sf"/>
</dbReference>
<comment type="caution">
    <text evidence="7">The sequence shown here is derived from an EMBL/GenBank/DDBJ whole genome shotgun (WGS) entry which is preliminary data.</text>
</comment>
<evidence type="ECO:0000313" key="7">
    <source>
        <dbReference type="EMBL" id="ORX95909.1"/>
    </source>
</evidence>
<dbReference type="InterPro" id="IPR028565">
    <property type="entry name" value="MHD"/>
</dbReference>
<dbReference type="EMBL" id="MCFE01000165">
    <property type="protein sequence ID" value="ORX95909.1"/>
    <property type="molecule type" value="Genomic_DNA"/>
</dbReference>
<gene>
    <name evidence="7" type="ORF">K493DRAFT_22323</name>
</gene>
<dbReference type="PRINTS" id="PR00314">
    <property type="entry name" value="CLATHRINADPT"/>
</dbReference>
<dbReference type="GO" id="GO:0030131">
    <property type="term" value="C:clathrin adaptor complex"/>
    <property type="evidence" value="ECO:0007669"/>
    <property type="project" value="UniProtKB-UniRule"/>
</dbReference>
<keyword evidence="8" id="KW-1185">Reference proteome</keyword>
<keyword evidence="4" id="KW-0472">Membrane</keyword>
<dbReference type="InterPro" id="IPR050431">
    <property type="entry name" value="Adaptor_comp_med_subunit"/>
</dbReference>